<proteinExistence type="predicted"/>
<evidence type="ECO:0000313" key="1">
    <source>
        <dbReference type="EMBL" id="CAH1535397.1"/>
    </source>
</evidence>
<reference evidence="1" key="1">
    <citation type="submission" date="2022-01" db="EMBL/GenBank/DDBJ databases">
        <authorList>
            <person name="Lagorce A."/>
        </authorList>
    </citation>
    <scope>NUCLEOTIDE SEQUENCE</scope>
    <source>
        <strain evidence="1">Th15_F1_D04</strain>
    </source>
</reference>
<gene>
    <name evidence="1" type="ORF">THF1D04_40175</name>
</gene>
<name>A0AAU9Q8K7_9VIBR</name>
<accession>A0AAU9Q8K7</accession>
<protein>
    <submittedName>
        <fullName evidence="1">Uncharacterized protein</fullName>
    </submittedName>
</protein>
<comment type="caution">
    <text evidence="1">The sequence shown here is derived from an EMBL/GenBank/DDBJ whole genome shotgun (WGS) entry which is preliminary data.</text>
</comment>
<dbReference type="AlphaFoldDB" id="A0AAU9Q8K7"/>
<sequence>MKKSGLITPFPRSGFSEILLTPSTIKYPRESTFSKSESSLDSDKDTILSITLYALDSGCDNVNIINGTRNIKIPIK</sequence>
<dbReference type="Proteomes" id="UP001295420">
    <property type="component" value="Unassembled WGS sequence"/>
</dbReference>
<dbReference type="EMBL" id="CAKMTQ010000034">
    <property type="protein sequence ID" value="CAH1535397.1"/>
    <property type="molecule type" value="Genomic_DNA"/>
</dbReference>
<organism evidence="1 2">
    <name type="scientific">Vibrio owensii</name>
    <dbReference type="NCBI Taxonomy" id="696485"/>
    <lineage>
        <taxon>Bacteria</taxon>
        <taxon>Pseudomonadati</taxon>
        <taxon>Pseudomonadota</taxon>
        <taxon>Gammaproteobacteria</taxon>
        <taxon>Vibrionales</taxon>
        <taxon>Vibrionaceae</taxon>
        <taxon>Vibrio</taxon>
    </lineage>
</organism>
<evidence type="ECO:0000313" key="2">
    <source>
        <dbReference type="Proteomes" id="UP001295420"/>
    </source>
</evidence>